<dbReference type="AlphaFoldDB" id="A0A0J7BD57"/>
<sequence>MAPKRATARGSRGGRCGSTVTRGKGVGRGSGTGKVTFSLLESEKGEENGGESPVAERWTVGCRILLSGTYPGKGKDRAYWRRQLGWLGTKNQRIHHRYEAVGNPTSPKNDRRRYLWVLEKGEWMEYKDLILECSRAGTRPHTWKGFLAGRTSAGAG</sequence>
<evidence type="ECO:0000313" key="3">
    <source>
        <dbReference type="Proteomes" id="UP000054565"/>
    </source>
</evidence>
<evidence type="ECO:0000313" key="2">
    <source>
        <dbReference type="EMBL" id="KMP08012.1"/>
    </source>
</evidence>
<reference evidence="3" key="1">
    <citation type="journal article" date="2010" name="Genome Res.">
        <title>Population genomic sequencing of Coccidioides fungi reveals recent hybridization and transposon control.</title>
        <authorList>
            <person name="Neafsey D.E."/>
            <person name="Barker B.M."/>
            <person name="Sharpton T.J."/>
            <person name="Stajich J.E."/>
            <person name="Park D.J."/>
            <person name="Whiston E."/>
            <person name="Hung C.-Y."/>
            <person name="McMahan C."/>
            <person name="White J."/>
            <person name="Sykes S."/>
            <person name="Heiman D."/>
            <person name="Young S."/>
            <person name="Zeng Q."/>
            <person name="Abouelleil A."/>
            <person name="Aftuck L."/>
            <person name="Bessette D."/>
            <person name="Brown A."/>
            <person name="FitzGerald M."/>
            <person name="Lui A."/>
            <person name="Macdonald J.P."/>
            <person name="Priest M."/>
            <person name="Orbach M.J."/>
            <person name="Galgiani J.N."/>
            <person name="Kirkland T.N."/>
            <person name="Cole G.T."/>
            <person name="Birren B.W."/>
            <person name="Henn M.R."/>
            <person name="Taylor J.W."/>
            <person name="Rounsley S.D."/>
        </authorList>
    </citation>
    <scope>NUCLEOTIDE SEQUENCE [LARGE SCALE GENOMIC DNA]</scope>
    <source>
        <strain evidence="3">RMSCC 2394</strain>
    </source>
</reference>
<dbReference type="EMBL" id="DS028097">
    <property type="protein sequence ID" value="KMP08012.1"/>
    <property type="molecule type" value="Genomic_DNA"/>
</dbReference>
<dbReference type="Proteomes" id="UP000054565">
    <property type="component" value="Unassembled WGS sequence"/>
</dbReference>
<organism evidence="2 3">
    <name type="scientific">Coccidioides immitis RMSCC 2394</name>
    <dbReference type="NCBI Taxonomy" id="404692"/>
    <lineage>
        <taxon>Eukaryota</taxon>
        <taxon>Fungi</taxon>
        <taxon>Dikarya</taxon>
        <taxon>Ascomycota</taxon>
        <taxon>Pezizomycotina</taxon>
        <taxon>Eurotiomycetes</taxon>
        <taxon>Eurotiomycetidae</taxon>
        <taxon>Onygenales</taxon>
        <taxon>Onygenaceae</taxon>
        <taxon>Coccidioides</taxon>
    </lineage>
</organism>
<protein>
    <submittedName>
        <fullName evidence="2">Uncharacterized protein</fullName>
    </submittedName>
</protein>
<gene>
    <name evidence="2" type="ORF">CIRG_07693</name>
</gene>
<proteinExistence type="predicted"/>
<feature type="region of interest" description="Disordered" evidence="1">
    <location>
        <begin position="1"/>
        <end position="34"/>
    </location>
</feature>
<evidence type="ECO:0000256" key="1">
    <source>
        <dbReference type="SAM" id="MobiDB-lite"/>
    </source>
</evidence>
<accession>A0A0J7BD57</accession>
<name>A0A0J7BD57_COCIT</name>